<dbReference type="Proteomes" id="UP001201980">
    <property type="component" value="Unassembled WGS sequence"/>
</dbReference>
<reference evidence="1" key="1">
    <citation type="submission" date="2022-07" db="EMBL/GenBank/DDBJ databases">
        <title>Draft genome sequence of Zalerion maritima ATCC 34329, a (micro)plastics degrading marine fungus.</title>
        <authorList>
            <person name="Paco A."/>
            <person name="Goncalves M.F.M."/>
            <person name="Rocha-Santos T.A.P."/>
            <person name="Alves A."/>
        </authorList>
    </citation>
    <scope>NUCLEOTIDE SEQUENCE</scope>
    <source>
        <strain evidence="1">ATCC 34329</strain>
    </source>
</reference>
<accession>A0AAD5WWB7</accession>
<proteinExistence type="predicted"/>
<gene>
    <name evidence="1" type="ORF">MKZ38_004916</name>
</gene>
<name>A0AAD5WWB7_9PEZI</name>
<evidence type="ECO:0000313" key="1">
    <source>
        <dbReference type="EMBL" id="KAJ2905622.1"/>
    </source>
</evidence>
<comment type="caution">
    <text evidence="1">The sequence shown here is derived from an EMBL/GenBank/DDBJ whole genome shotgun (WGS) entry which is preliminary data.</text>
</comment>
<protein>
    <submittedName>
        <fullName evidence="1">Uncharacterized protein</fullName>
    </submittedName>
</protein>
<sequence>MTPSHSVSQRSLMVGVQKISSAFDLQDDGVFGFVELEQIGATITKIREDAAWVCWNFLMRQYLLGWPKACFLGAAVIDDLKRHKHSTRLAIISLPRLLYRAHTLGRLWTSGRPLGYSIVKCRDGLNHSGQHSDVLIIWSLNHGSRWHDSMFLYPNKKLRQPYSFTACLEHADLPGPVTGYIGSVLWDQEVGVKIYIIRASGFPSEIDSEVKSAYHQAAEVGRPQRVTGVNSDQPSLLSERVTADGPAMPSAASFSLTDARSSSAKHGADLPDAPVPAAAAEVRREIIHLSLGQCETGSLALDDI</sequence>
<dbReference type="AlphaFoldDB" id="A0AAD5WWB7"/>
<organism evidence="1 2">
    <name type="scientific">Zalerion maritima</name>
    <dbReference type="NCBI Taxonomy" id="339359"/>
    <lineage>
        <taxon>Eukaryota</taxon>
        <taxon>Fungi</taxon>
        <taxon>Dikarya</taxon>
        <taxon>Ascomycota</taxon>
        <taxon>Pezizomycotina</taxon>
        <taxon>Sordariomycetes</taxon>
        <taxon>Lulworthiomycetidae</taxon>
        <taxon>Lulworthiales</taxon>
        <taxon>Lulworthiaceae</taxon>
        <taxon>Zalerion</taxon>
    </lineage>
</organism>
<keyword evidence="2" id="KW-1185">Reference proteome</keyword>
<dbReference type="EMBL" id="JAKWBI020000028">
    <property type="protein sequence ID" value="KAJ2905622.1"/>
    <property type="molecule type" value="Genomic_DNA"/>
</dbReference>
<evidence type="ECO:0000313" key="2">
    <source>
        <dbReference type="Proteomes" id="UP001201980"/>
    </source>
</evidence>